<evidence type="ECO:0008006" key="3">
    <source>
        <dbReference type="Google" id="ProtNLM"/>
    </source>
</evidence>
<evidence type="ECO:0000313" key="1">
    <source>
        <dbReference type="EMBL" id="GBN16453.1"/>
    </source>
</evidence>
<keyword evidence="2" id="KW-1185">Reference proteome</keyword>
<dbReference type="EMBL" id="BGPR01006151">
    <property type="protein sequence ID" value="GBN16453.1"/>
    <property type="molecule type" value="Genomic_DNA"/>
</dbReference>
<dbReference type="OrthoDB" id="6514649at2759"/>
<comment type="caution">
    <text evidence="1">The sequence shown here is derived from an EMBL/GenBank/DDBJ whole genome shotgun (WGS) entry which is preliminary data.</text>
</comment>
<dbReference type="AlphaFoldDB" id="A0A4Y2LQY8"/>
<protein>
    <recommendedName>
        <fullName evidence="3">Reverse transcriptase zinc-binding domain-containing protein</fullName>
    </recommendedName>
</protein>
<sequence length="249" mass="28487">MKVLGIFFSANLSFNCHFNYVAKKALKRLGYLRALGGSYWGANTVHLLRLVNACIRSIREFGAEVTSYAGSTSWRKLKVVHHNCLLFAAGLPRWTPIPVMLAETGEIRLRDRKDLRKVIFRVQADQGRIQWESTKYFRSFTHLPKTTKTQLLPRRKEILLTRLRTRSLPTKAILFKVGLESSPLCRQCGIVDSNDHLLLTCNVFEQLRNNLGASLGIGAFHYDWICTISTFNRRVCSAVLHFLQSTNLF</sequence>
<name>A0A4Y2LQY8_ARAVE</name>
<accession>A0A4Y2LQY8</accession>
<reference evidence="1 2" key="1">
    <citation type="journal article" date="2019" name="Sci. Rep.">
        <title>Orb-weaving spider Araneus ventricosus genome elucidates the spidroin gene catalogue.</title>
        <authorList>
            <person name="Kono N."/>
            <person name="Nakamura H."/>
            <person name="Ohtoshi R."/>
            <person name="Moran D.A.P."/>
            <person name="Shinohara A."/>
            <person name="Yoshida Y."/>
            <person name="Fujiwara M."/>
            <person name="Mori M."/>
            <person name="Tomita M."/>
            <person name="Arakawa K."/>
        </authorList>
    </citation>
    <scope>NUCLEOTIDE SEQUENCE [LARGE SCALE GENOMIC DNA]</scope>
</reference>
<gene>
    <name evidence="1" type="ORF">AVEN_227984_1</name>
</gene>
<dbReference type="Proteomes" id="UP000499080">
    <property type="component" value="Unassembled WGS sequence"/>
</dbReference>
<evidence type="ECO:0000313" key="2">
    <source>
        <dbReference type="Proteomes" id="UP000499080"/>
    </source>
</evidence>
<organism evidence="1 2">
    <name type="scientific">Araneus ventricosus</name>
    <name type="common">Orbweaver spider</name>
    <name type="synonym">Epeira ventricosa</name>
    <dbReference type="NCBI Taxonomy" id="182803"/>
    <lineage>
        <taxon>Eukaryota</taxon>
        <taxon>Metazoa</taxon>
        <taxon>Ecdysozoa</taxon>
        <taxon>Arthropoda</taxon>
        <taxon>Chelicerata</taxon>
        <taxon>Arachnida</taxon>
        <taxon>Araneae</taxon>
        <taxon>Araneomorphae</taxon>
        <taxon>Entelegynae</taxon>
        <taxon>Araneoidea</taxon>
        <taxon>Araneidae</taxon>
        <taxon>Araneus</taxon>
    </lineage>
</organism>
<proteinExistence type="predicted"/>